<reference evidence="1 2" key="1">
    <citation type="submission" date="2019-09" db="EMBL/GenBank/DDBJ databases">
        <title>NBRP : Genome information of microbial organism related human and environment.</title>
        <authorList>
            <person name="Hattori M."/>
            <person name="Oshima K."/>
            <person name="Inaba H."/>
            <person name="Suda W."/>
            <person name="Sakamoto M."/>
            <person name="Iino T."/>
            <person name="Kitahara M."/>
            <person name="Oshida Y."/>
            <person name="Iida T."/>
            <person name="Kudo T."/>
            <person name="Itoh T."/>
            <person name="Ohkuma M."/>
        </authorList>
    </citation>
    <scope>NUCLEOTIDE SEQUENCE [LARGE SCALE GENOMIC DNA]</scope>
    <source>
        <strain evidence="1 2">Mie-1</strain>
    </source>
</reference>
<sequence length="76" mass="8210">MAHPRKIALYHENATASLYRGGGIFEAFPFESQKAFNTDRHDVPDKAFSVRVVAGASFVSASFSNPDLAEDSGFSA</sequence>
<keyword evidence="2" id="KW-1185">Reference proteome</keyword>
<evidence type="ECO:0000313" key="2">
    <source>
        <dbReference type="Proteomes" id="UP000325187"/>
    </source>
</evidence>
<name>A0A5A7N0C5_9PROT</name>
<organism evidence="1 2">
    <name type="scientific">Iodidimonas gelatinilytica</name>
    <dbReference type="NCBI Taxonomy" id="1236966"/>
    <lineage>
        <taxon>Bacteria</taxon>
        <taxon>Pseudomonadati</taxon>
        <taxon>Pseudomonadota</taxon>
        <taxon>Alphaproteobacteria</taxon>
        <taxon>Iodidimonadales</taxon>
        <taxon>Iodidimonadaceae</taxon>
        <taxon>Iodidimonas</taxon>
    </lineage>
</organism>
<accession>A0A5A7N0C5</accession>
<protein>
    <submittedName>
        <fullName evidence="1">Uncharacterized protein</fullName>
    </submittedName>
</protein>
<gene>
    <name evidence="1" type="ORF">JCM17845_17580</name>
</gene>
<dbReference type="Proteomes" id="UP000325187">
    <property type="component" value="Unassembled WGS sequence"/>
</dbReference>
<evidence type="ECO:0000313" key="1">
    <source>
        <dbReference type="EMBL" id="GER01135.1"/>
    </source>
</evidence>
<dbReference type="AlphaFoldDB" id="A0A5A7N0C5"/>
<dbReference type="EMBL" id="BKCM01000008">
    <property type="protein sequence ID" value="GER01135.1"/>
    <property type="molecule type" value="Genomic_DNA"/>
</dbReference>
<comment type="caution">
    <text evidence="1">The sequence shown here is derived from an EMBL/GenBank/DDBJ whole genome shotgun (WGS) entry which is preliminary data.</text>
</comment>
<proteinExistence type="predicted"/>